<name>A0A9X2ABN9_9BACL</name>
<evidence type="ECO:0000259" key="1">
    <source>
        <dbReference type="SMART" id="SM00849"/>
    </source>
</evidence>
<keyword evidence="3" id="KW-1185">Reference proteome</keyword>
<evidence type="ECO:0000313" key="3">
    <source>
        <dbReference type="Proteomes" id="UP001139263"/>
    </source>
</evidence>
<dbReference type="InterPro" id="IPR037482">
    <property type="entry name" value="ST1585_MBL-fold"/>
</dbReference>
<protein>
    <recommendedName>
        <fullName evidence="1">Metallo-beta-lactamase domain-containing protein</fullName>
    </recommendedName>
</protein>
<feature type="domain" description="Metallo-beta-lactamase" evidence="1">
    <location>
        <begin position="33"/>
        <end position="237"/>
    </location>
</feature>
<dbReference type="InterPro" id="IPR050855">
    <property type="entry name" value="NDM-1-like"/>
</dbReference>
<dbReference type="PANTHER" id="PTHR42951">
    <property type="entry name" value="METALLO-BETA-LACTAMASE DOMAIN-CONTAINING"/>
    <property type="match status" value="1"/>
</dbReference>
<dbReference type="Proteomes" id="UP001139263">
    <property type="component" value="Unassembled WGS sequence"/>
</dbReference>
<comment type="caution">
    <text evidence="2">The sequence shown here is derived from an EMBL/GenBank/DDBJ whole genome shotgun (WGS) entry which is preliminary data.</text>
</comment>
<accession>A0A9X2ABN9</accession>
<dbReference type="CDD" id="cd07726">
    <property type="entry name" value="ST1585-like_MBL-fold"/>
    <property type="match status" value="1"/>
</dbReference>
<dbReference type="InterPro" id="IPR036866">
    <property type="entry name" value="RibonucZ/Hydroxyglut_hydro"/>
</dbReference>
<dbReference type="SMART" id="SM00849">
    <property type="entry name" value="Lactamase_B"/>
    <property type="match status" value="1"/>
</dbReference>
<sequence>MGHRLPHAHMAYTTQLSDGLYMFDLYEQGLPGRSSAYVYRGAKNVLIDTGSAPCHSHIIRALSELGLEPHDLHYVILTHIHLDHAGGAGTLARLAPSTTFVVHPRAARHLIDPTKLMTGARAVYGEDTDRYFGEVLPVPEHQVLIRQDGETLDFGDRIVTFYDTPGHAKHHFSMYDPVLQSIFVGDALGIRYVHRFTGWPFEFVLPSTSPSDFDPEAVVNTVAKLSALHATTVYHTHYGPSPIAEALSGTLLGAKRFAAMADRIYHKDVTWEDVKVSLESEIRSILTESGHKEPHHIEDLGLDLELDAKGLLYYEEKKHAPH</sequence>
<dbReference type="PANTHER" id="PTHR42951:SF22">
    <property type="entry name" value="METALLO BETA-LACTAMASE SUPERFAMILY LIPOPROTEIN"/>
    <property type="match status" value="1"/>
</dbReference>
<dbReference type="Pfam" id="PF00753">
    <property type="entry name" value="Lactamase_B"/>
    <property type="match status" value="1"/>
</dbReference>
<evidence type="ECO:0000313" key="2">
    <source>
        <dbReference type="EMBL" id="MCI0182964.1"/>
    </source>
</evidence>
<dbReference type="SUPFAM" id="SSF56281">
    <property type="entry name" value="Metallo-hydrolase/oxidoreductase"/>
    <property type="match status" value="1"/>
</dbReference>
<proteinExistence type="predicted"/>
<dbReference type="AlphaFoldDB" id="A0A9X2ABN9"/>
<organism evidence="2 3">
    <name type="scientific">Sulfoacidibacillus ferrooxidans</name>
    <dbReference type="NCBI Taxonomy" id="2005001"/>
    <lineage>
        <taxon>Bacteria</taxon>
        <taxon>Bacillati</taxon>
        <taxon>Bacillota</taxon>
        <taxon>Bacilli</taxon>
        <taxon>Bacillales</taxon>
        <taxon>Alicyclobacillaceae</taxon>
        <taxon>Sulfoacidibacillus</taxon>
    </lineage>
</organism>
<gene>
    <name evidence="2" type="ORF">MM817_01233</name>
</gene>
<dbReference type="EMBL" id="JALBUF010000002">
    <property type="protein sequence ID" value="MCI0182964.1"/>
    <property type="molecule type" value="Genomic_DNA"/>
</dbReference>
<reference evidence="2" key="1">
    <citation type="submission" date="2022-03" db="EMBL/GenBank/DDBJ databases">
        <title>Draft Genome Sequence of Firmicute Strain S0AB, a Heterotrophic Iron/Sulfur-Oxidizing Extreme Acidophile.</title>
        <authorList>
            <person name="Vergara E."/>
            <person name="Pakostova E."/>
            <person name="Johnson D.B."/>
            <person name="Holmes D.S."/>
        </authorList>
    </citation>
    <scope>NUCLEOTIDE SEQUENCE</scope>
    <source>
        <strain evidence="2">S0AB</strain>
    </source>
</reference>
<dbReference type="Gene3D" id="3.60.15.10">
    <property type="entry name" value="Ribonuclease Z/Hydroxyacylglutathione hydrolase-like"/>
    <property type="match status" value="1"/>
</dbReference>
<dbReference type="InterPro" id="IPR001279">
    <property type="entry name" value="Metallo-B-lactamas"/>
</dbReference>